<keyword evidence="3" id="KW-1185">Reference proteome</keyword>
<gene>
    <name evidence="2" type="ORF">SAMN05216277_103298</name>
</gene>
<feature type="transmembrane region" description="Helical" evidence="1">
    <location>
        <begin position="42"/>
        <end position="60"/>
    </location>
</feature>
<dbReference type="RefSeq" id="WP_074876699.1">
    <property type="nucleotide sequence ID" value="NZ_FOXI01000003.1"/>
</dbReference>
<evidence type="ECO:0000313" key="2">
    <source>
        <dbReference type="EMBL" id="SFP42355.1"/>
    </source>
</evidence>
<reference evidence="3" key="1">
    <citation type="submission" date="2016-10" db="EMBL/GenBank/DDBJ databases">
        <authorList>
            <person name="Varghese N."/>
            <person name="Submissions S."/>
        </authorList>
    </citation>
    <scope>NUCLEOTIDE SEQUENCE [LARGE SCALE GENOMIC DNA]</scope>
    <source>
        <strain evidence="3">CGMCC 1.10329</strain>
    </source>
</reference>
<accession>A0A1I5Q7Z3</accession>
<feature type="transmembrane region" description="Helical" evidence="1">
    <location>
        <begin position="72"/>
        <end position="90"/>
    </location>
</feature>
<dbReference type="EMBL" id="FOXI01000003">
    <property type="protein sequence ID" value="SFP42355.1"/>
    <property type="molecule type" value="Genomic_DNA"/>
</dbReference>
<dbReference type="AlphaFoldDB" id="A0A1I5Q7Z3"/>
<evidence type="ECO:0000256" key="1">
    <source>
        <dbReference type="SAM" id="Phobius"/>
    </source>
</evidence>
<dbReference type="Proteomes" id="UP000183769">
    <property type="component" value="Unassembled WGS sequence"/>
</dbReference>
<dbReference type="OrthoDB" id="170398at2157"/>
<protein>
    <submittedName>
        <fullName evidence="2">Uncharacterized protein</fullName>
    </submittedName>
</protein>
<evidence type="ECO:0000313" key="3">
    <source>
        <dbReference type="Proteomes" id="UP000183769"/>
    </source>
</evidence>
<organism evidence="2 3">
    <name type="scientific">Halolamina pelagica</name>
    <dbReference type="NCBI Taxonomy" id="699431"/>
    <lineage>
        <taxon>Archaea</taxon>
        <taxon>Methanobacteriati</taxon>
        <taxon>Methanobacteriota</taxon>
        <taxon>Stenosarchaea group</taxon>
        <taxon>Halobacteria</taxon>
        <taxon>Halobacteriales</taxon>
        <taxon>Haloferacaceae</taxon>
    </lineage>
</organism>
<name>A0A1I5Q7Z3_9EURY</name>
<keyword evidence="1" id="KW-1133">Transmembrane helix</keyword>
<keyword evidence="1" id="KW-0472">Membrane</keyword>
<feature type="transmembrane region" description="Helical" evidence="1">
    <location>
        <begin position="6"/>
        <end position="30"/>
    </location>
</feature>
<dbReference type="InterPro" id="IPR055943">
    <property type="entry name" value="DUF7521"/>
</dbReference>
<keyword evidence="1" id="KW-0812">Transmembrane</keyword>
<sequence>MTGHWELALIAVRVLLLGVGLATTAISFRAYRQQQTRYLRDATLGFGFITVGVLIEGFLYQFTELTLTQVHVAESVALVFGLGILLRSFLD</sequence>
<proteinExistence type="predicted"/>
<dbReference type="Pfam" id="PF24365">
    <property type="entry name" value="DUF7521"/>
    <property type="match status" value="1"/>
</dbReference>